<dbReference type="Proteomes" id="UP000824469">
    <property type="component" value="Unassembled WGS sequence"/>
</dbReference>
<proteinExistence type="predicted"/>
<comment type="caution">
    <text evidence="2">The sequence shown here is derived from an EMBL/GenBank/DDBJ whole genome shotgun (WGS) entry which is preliminary data.</text>
</comment>
<feature type="coiled-coil region" evidence="1">
    <location>
        <begin position="22"/>
        <end position="53"/>
    </location>
</feature>
<sequence length="58" mass="6706">SNPNGVLDLVQLLVDGRVSGDAEAFAEHMQQLQEEVQKKLQNSNDKYKEITDVHRWRK</sequence>
<evidence type="ECO:0000313" key="2">
    <source>
        <dbReference type="EMBL" id="KAH9297156.1"/>
    </source>
</evidence>
<dbReference type="AlphaFoldDB" id="A0AA38C8C7"/>
<feature type="non-terminal residue" evidence="2">
    <location>
        <position position="1"/>
    </location>
</feature>
<gene>
    <name evidence="2" type="ORF">KI387_028838</name>
</gene>
<keyword evidence="3" id="KW-1185">Reference proteome</keyword>
<protein>
    <submittedName>
        <fullName evidence="2">Uncharacterized protein</fullName>
    </submittedName>
</protein>
<name>A0AA38C8C7_TAXCH</name>
<accession>A0AA38C8C7</accession>
<reference evidence="2 3" key="1">
    <citation type="journal article" date="2021" name="Nat. Plants">
        <title>The Taxus genome provides insights into paclitaxel biosynthesis.</title>
        <authorList>
            <person name="Xiong X."/>
            <person name="Gou J."/>
            <person name="Liao Q."/>
            <person name="Li Y."/>
            <person name="Zhou Q."/>
            <person name="Bi G."/>
            <person name="Li C."/>
            <person name="Du R."/>
            <person name="Wang X."/>
            <person name="Sun T."/>
            <person name="Guo L."/>
            <person name="Liang H."/>
            <person name="Lu P."/>
            <person name="Wu Y."/>
            <person name="Zhang Z."/>
            <person name="Ro D.K."/>
            <person name="Shang Y."/>
            <person name="Huang S."/>
            <person name="Yan J."/>
        </authorList>
    </citation>
    <scope>NUCLEOTIDE SEQUENCE [LARGE SCALE GENOMIC DNA]</scope>
    <source>
        <strain evidence="2">Ta-2019</strain>
    </source>
</reference>
<dbReference type="EMBL" id="JAHRHJ020000010">
    <property type="protein sequence ID" value="KAH9297156.1"/>
    <property type="molecule type" value="Genomic_DNA"/>
</dbReference>
<organism evidence="2 3">
    <name type="scientific">Taxus chinensis</name>
    <name type="common">Chinese yew</name>
    <name type="synonym">Taxus wallichiana var. chinensis</name>
    <dbReference type="NCBI Taxonomy" id="29808"/>
    <lineage>
        <taxon>Eukaryota</taxon>
        <taxon>Viridiplantae</taxon>
        <taxon>Streptophyta</taxon>
        <taxon>Embryophyta</taxon>
        <taxon>Tracheophyta</taxon>
        <taxon>Spermatophyta</taxon>
        <taxon>Pinopsida</taxon>
        <taxon>Pinidae</taxon>
        <taxon>Conifers II</taxon>
        <taxon>Cupressales</taxon>
        <taxon>Taxaceae</taxon>
        <taxon>Taxus</taxon>
    </lineage>
</organism>
<evidence type="ECO:0000256" key="1">
    <source>
        <dbReference type="SAM" id="Coils"/>
    </source>
</evidence>
<keyword evidence="1" id="KW-0175">Coiled coil</keyword>
<evidence type="ECO:0000313" key="3">
    <source>
        <dbReference type="Proteomes" id="UP000824469"/>
    </source>
</evidence>
<feature type="non-terminal residue" evidence="2">
    <location>
        <position position="58"/>
    </location>
</feature>